<dbReference type="CDD" id="cd01127">
    <property type="entry name" value="TrwB_TraG_TraD_VirD4"/>
    <property type="match status" value="1"/>
</dbReference>
<dbReference type="PANTHER" id="PTHR30121:SF6">
    <property type="entry name" value="SLR6007 PROTEIN"/>
    <property type="match status" value="1"/>
</dbReference>
<evidence type="ECO:0000256" key="1">
    <source>
        <dbReference type="SAM" id="Coils"/>
    </source>
</evidence>
<gene>
    <name evidence="3" type="ORF">A5866_002073</name>
</gene>
<dbReference type="Gene3D" id="3.40.50.300">
    <property type="entry name" value="P-loop containing nucleotide triphosphate hydrolases"/>
    <property type="match status" value="2"/>
</dbReference>
<sequence length="745" mass="83295">MKKIDHLSWRKLSWTRPIEFENIQNLVHHLATSEPRKPIIFEIRATSGKISYFLATERDEFAKSQRIFKTHGVNFGAKLKPSTATRKLVKVARKLSISKPILSLRTDHAEELARVMLATMAQASSKDEIVIQLVIASSLPPEQLPKNVPDPSASWWQIISNGTPPTASGDTRTAIKNKVKLHRLRTLVRVGAHSQDEAKAKSYILSVLSVFKMLETGGNKLSLQPEEPANIDNAKLPWKYPRLSVLELANLMLAPIGQEDLSGIAPIHPKILLPPIGMKDPVKNMRAFAETMNEDPAFRRSLHLPVEDNLRGLYIIGPPGSGKSTVLENLVLSTIDNSLKNSKEAKVGCIVIDPKFSLISSLAEKIPEEKLKDTIIWDITSNRPLGINVLNQIDGKSPELAAEVVLSSLRGLFKGGDFGVYTEELLTMGLLTLAQYKKEQMTLLHLPILLSNSSFRKRVCSQITDVYLKSYWTNFEALPEKEQKAQTAAPLRRLNLLLMRQTTRGALGQANPKFDIEKHIFEEGKTLLVPLSEGLTGKTVSELCASLLINTVWSIAQRRSEIKEEDKIPVLIFVDEFQKFVKQSAENFSDILSMGRGLKCGFCLVNQSLDQLPSKEMREIILSNCRSKIIFGTSKTDAKVLADLAPELHENDILLTPSRTIYYKHHSNASTTTFLSGKTLPPRPAIRNNHADVFAKSALEYGRDIDEIEKEYIDLMTQNDTANDELENLDIDLIIGKKTKKKADK</sequence>
<evidence type="ECO:0000313" key="4">
    <source>
        <dbReference type="Proteomes" id="UP000195080"/>
    </source>
</evidence>
<organism evidence="3 4">
    <name type="scientific">Candidatus Enterococcus lemimoniae</name>
    <dbReference type="NCBI Taxonomy" id="1834167"/>
    <lineage>
        <taxon>Bacteria</taxon>
        <taxon>Bacillati</taxon>
        <taxon>Bacillota</taxon>
        <taxon>Bacilli</taxon>
        <taxon>Lactobacillales</taxon>
        <taxon>Enterococcaceae</taxon>
        <taxon>Enterococcus</taxon>
    </lineage>
</organism>
<evidence type="ECO:0000313" key="3">
    <source>
        <dbReference type="EMBL" id="WYJ86989.1"/>
    </source>
</evidence>
<keyword evidence="1" id="KW-0175">Coiled coil</keyword>
<reference evidence="4" key="1">
    <citation type="submission" date="2017-05" db="EMBL/GenBank/DDBJ databases">
        <title>The Genome Sequence of EEnterococcus faecalis 9F2_4866.</title>
        <authorList>
            <consortium name="The Broad Institute Genomics Platform"/>
            <consortium name="The Broad Institute Genomic Center for Infectious Diseases"/>
            <person name="Earl A."/>
            <person name="Manson A."/>
            <person name="Schwartman J."/>
            <person name="Gilmore M."/>
            <person name="Abouelleil A."/>
            <person name="Cao P."/>
            <person name="Chapman S."/>
            <person name="Cusick C."/>
            <person name="Shea T."/>
            <person name="Young S."/>
            <person name="Neafsey D."/>
            <person name="Nusbaum C."/>
            <person name="Birren B."/>
        </authorList>
    </citation>
    <scope>NUCLEOTIDE SEQUENCE [LARGE SCALE GENOMIC DNA]</scope>
    <source>
        <strain evidence="4">12C11_DIV0727</strain>
    </source>
</reference>
<protein>
    <recommendedName>
        <fullName evidence="2">TraD/TraG TraM recognition site domain-containing protein</fullName>
    </recommendedName>
</protein>
<dbReference type="Pfam" id="PF12696">
    <property type="entry name" value="TraG-D_C"/>
    <property type="match status" value="1"/>
</dbReference>
<dbReference type="EMBL" id="CP147248">
    <property type="protein sequence ID" value="WYJ86989.1"/>
    <property type="molecule type" value="Genomic_DNA"/>
</dbReference>
<keyword evidence="4" id="KW-1185">Reference proteome</keyword>
<name>A0ABZ2T863_9ENTE</name>
<dbReference type="InterPro" id="IPR027417">
    <property type="entry name" value="P-loop_NTPase"/>
</dbReference>
<feature type="domain" description="TraD/TraG TraM recognition site" evidence="2">
    <location>
        <begin position="569"/>
        <end position="653"/>
    </location>
</feature>
<evidence type="ECO:0000259" key="2">
    <source>
        <dbReference type="Pfam" id="PF12696"/>
    </source>
</evidence>
<dbReference type="InterPro" id="IPR032689">
    <property type="entry name" value="TraG-D_C"/>
</dbReference>
<dbReference type="Proteomes" id="UP000195080">
    <property type="component" value="Chromosome"/>
</dbReference>
<feature type="coiled-coil region" evidence="1">
    <location>
        <begin position="705"/>
        <end position="732"/>
    </location>
</feature>
<dbReference type="SUPFAM" id="SSF52540">
    <property type="entry name" value="P-loop containing nucleoside triphosphate hydrolases"/>
    <property type="match status" value="1"/>
</dbReference>
<dbReference type="PANTHER" id="PTHR30121">
    <property type="entry name" value="UNCHARACTERIZED PROTEIN YJGR-RELATED"/>
    <property type="match status" value="1"/>
</dbReference>
<dbReference type="RefSeq" id="WP_086445473.1">
    <property type="nucleotide sequence ID" value="NZ_CP147248.1"/>
</dbReference>
<proteinExistence type="predicted"/>
<dbReference type="InterPro" id="IPR051162">
    <property type="entry name" value="T4SS_component"/>
</dbReference>
<accession>A0ABZ2T863</accession>
<reference evidence="3 4" key="2">
    <citation type="submission" date="2024-03" db="EMBL/GenBank/DDBJ databases">
        <title>The Genome Sequence of Enterococcus sp. DIV0727d.</title>
        <authorList>
            <consortium name="The Broad Institute Genomics Platform"/>
            <consortium name="The Broad Institute Microbial Omics Core"/>
            <consortium name="The Broad Institute Genomic Center for Infectious Diseases"/>
            <person name="Earl A."/>
            <person name="Manson A."/>
            <person name="Gilmore M."/>
            <person name="Schwartman J."/>
            <person name="Shea T."/>
            <person name="Abouelleil A."/>
            <person name="Cao P."/>
            <person name="Chapman S."/>
            <person name="Cusick C."/>
            <person name="Young S."/>
            <person name="Neafsey D."/>
            <person name="Nusbaum C."/>
            <person name="Birren B."/>
        </authorList>
    </citation>
    <scope>NUCLEOTIDE SEQUENCE [LARGE SCALE GENOMIC DNA]</scope>
    <source>
        <strain evidence="3 4">12C11_DIV0727</strain>
    </source>
</reference>